<sequence>MIWMDLFHGTSGCMDHSYIMFMTLGYDIHHVLRSHFFRKGYCALLDGYHLI</sequence>
<reference evidence="1" key="1">
    <citation type="submission" date="2014-05" db="EMBL/GenBank/DDBJ databases">
        <authorList>
            <person name="Chronopoulou M."/>
        </authorList>
    </citation>
    <scope>NUCLEOTIDE SEQUENCE</scope>
    <source>
        <tissue evidence="1">Whole organism</tissue>
    </source>
</reference>
<organism evidence="1">
    <name type="scientific">Lepeophtheirus salmonis</name>
    <name type="common">Salmon louse</name>
    <name type="synonym">Caligus salmonis</name>
    <dbReference type="NCBI Taxonomy" id="72036"/>
    <lineage>
        <taxon>Eukaryota</taxon>
        <taxon>Metazoa</taxon>
        <taxon>Ecdysozoa</taxon>
        <taxon>Arthropoda</taxon>
        <taxon>Crustacea</taxon>
        <taxon>Multicrustacea</taxon>
        <taxon>Hexanauplia</taxon>
        <taxon>Copepoda</taxon>
        <taxon>Siphonostomatoida</taxon>
        <taxon>Caligidae</taxon>
        <taxon>Lepeophtheirus</taxon>
    </lineage>
</organism>
<dbReference type="EMBL" id="HACA01001373">
    <property type="protein sequence ID" value="CDW18734.1"/>
    <property type="molecule type" value="Transcribed_RNA"/>
</dbReference>
<proteinExistence type="predicted"/>
<dbReference type="AlphaFoldDB" id="A0A0K2SY82"/>
<name>A0A0K2SY82_LEPSM</name>
<accession>A0A0K2SY82</accession>
<protein>
    <submittedName>
        <fullName evidence="1">Uncharacterized protein</fullName>
    </submittedName>
</protein>
<evidence type="ECO:0000313" key="1">
    <source>
        <dbReference type="EMBL" id="CDW18734.1"/>
    </source>
</evidence>